<dbReference type="EC" id="3.5.1.54" evidence="2"/>
<organism evidence="2 3">
    <name type="scientific">Pseudonocardia autotrophica</name>
    <name type="common">Amycolata autotrophica</name>
    <name type="synonym">Nocardia autotrophica</name>
    <dbReference type="NCBI Taxonomy" id="2074"/>
    <lineage>
        <taxon>Bacteria</taxon>
        <taxon>Bacillati</taxon>
        <taxon>Actinomycetota</taxon>
        <taxon>Actinomycetes</taxon>
        <taxon>Pseudonocardiales</taxon>
        <taxon>Pseudonocardiaceae</taxon>
        <taxon>Pseudonocardia</taxon>
    </lineage>
</organism>
<protein>
    <submittedName>
        <fullName evidence="2">Allophanate hydrolase</fullName>
        <ecNumber evidence="2">3.5.1.54</ecNumber>
    </submittedName>
</protein>
<dbReference type="RefSeq" id="WP_085914226.1">
    <property type="nucleotide sequence ID" value="NZ_AP018920.1"/>
</dbReference>
<name>A0A1Y2MUM3_PSEAH</name>
<dbReference type="Proteomes" id="UP000194360">
    <property type="component" value="Unassembled WGS sequence"/>
</dbReference>
<dbReference type="OrthoDB" id="424376at2"/>
<dbReference type="InterPro" id="IPR053844">
    <property type="entry name" value="AH_C"/>
</dbReference>
<evidence type="ECO:0000259" key="1">
    <source>
        <dbReference type="Pfam" id="PF21986"/>
    </source>
</evidence>
<feature type="domain" description="Allophanate hydrolase C-terminal" evidence="1">
    <location>
        <begin position="5"/>
        <end position="123"/>
    </location>
</feature>
<proteinExistence type="predicted"/>
<dbReference type="STRING" id="2074.BG845_04023"/>
<comment type="caution">
    <text evidence="2">The sequence shown here is derived from an EMBL/GenBank/DDBJ whole genome shotgun (WGS) entry which is preliminary data.</text>
</comment>
<accession>A0A1Y2MUM3</accession>
<dbReference type="EMBL" id="MIGB01000022">
    <property type="protein sequence ID" value="OSY38507.1"/>
    <property type="molecule type" value="Genomic_DNA"/>
</dbReference>
<dbReference type="SUPFAM" id="SSF110857">
    <property type="entry name" value="Gamma-glutamyl cyclotransferase-like"/>
    <property type="match status" value="1"/>
</dbReference>
<keyword evidence="2" id="KW-0378">Hydrolase</keyword>
<dbReference type="GO" id="GO:0004039">
    <property type="term" value="F:allophanate hydrolase activity"/>
    <property type="evidence" value="ECO:0007669"/>
    <property type="project" value="UniProtKB-EC"/>
</dbReference>
<evidence type="ECO:0000313" key="2">
    <source>
        <dbReference type="EMBL" id="OSY38507.1"/>
    </source>
</evidence>
<reference evidence="2 3" key="1">
    <citation type="submission" date="2016-09" db="EMBL/GenBank/DDBJ databases">
        <title>Pseudonocardia autotrophica DSM535, a candidate organism with high potential of specific P450 cytochromes.</title>
        <authorList>
            <person name="Grumaz C."/>
            <person name="Vainshtein Y."/>
            <person name="Kirstahler P."/>
            <person name="Sohn K."/>
        </authorList>
    </citation>
    <scope>NUCLEOTIDE SEQUENCE [LARGE SCALE GENOMIC DNA]</scope>
    <source>
        <strain evidence="2 3">DSM 535</strain>
    </source>
</reference>
<dbReference type="Gene3D" id="3.10.490.10">
    <property type="entry name" value="Gamma-glutamyl cyclotransferase-like"/>
    <property type="match status" value="1"/>
</dbReference>
<keyword evidence="3" id="KW-1185">Reference proteome</keyword>
<gene>
    <name evidence="2" type="primary">atzF</name>
    <name evidence="2" type="ORF">BG845_04023</name>
</gene>
<sequence length="136" mass="14603">MTTVLMFVNGQAMSGGELNDSLAGARFAGRVRTAPEYRFYSFADVFPGIRHTGADGWSVPGELYEVSYADLFGRLLPREPAELELSVIRLDDGRHSLSMVCRSGATEAGTVTEITHTDGWLGHLRDGASPGPGGSR</sequence>
<dbReference type="InterPro" id="IPR036568">
    <property type="entry name" value="GGCT-like_sf"/>
</dbReference>
<evidence type="ECO:0000313" key="3">
    <source>
        <dbReference type="Proteomes" id="UP000194360"/>
    </source>
</evidence>
<dbReference type="AlphaFoldDB" id="A0A1Y2MUM3"/>
<dbReference type="Pfam" id="PF21986">
    <property type="entry name" value="AH_C"/>
    <property type="match status" value="1"/>
</dbReference>